<evidence type="ECO:0000313" key="1">
    <source>
        <dbReference type="EMBL" id="KAJ8015997.1"/>
    </source>
</evidence>
<reference evidence="1" key="1">
    <citation type="submission" date="2021-05" db="EMBL/GenBank/DDBJ databases">
        <authorList>
            <person name="Pan Q."/>
            <person name="Jouanno E."/>
            <person name="Zahm M."/>
            <person name="Klopp C."/>
            <person name="Cabau C."/>
            <person name="Louis A."/>
            <person name="Berthelot C."/>
            <person name="Parey E."/>
            <person name="Roest Crollius H."/>
            <person name="Montfort J."/>
            <person name="Robinson-Rechavi M."/>
            <person name="Bouchez O."/>
            <person name="Lampietro C."/>
            <person name="Lopez Roques C."/>
            <person name="Donnadieu C."/>
            <person name="Postlethwait J."/>
            <person name="Bobe J."/>
            <person name="Dillon D."/>
            <person name="Chandos A."/>
            <person name="von Hippel F."/>
            <person name="Guiguen Y."/>
        </authorList>
    </citation>
    <scope>NUCLEOTIDE SEQUENCE</scope>
    <source>
        <strain evidence="1">YG-Jan2019</strain>
    </source>
</reference>
<accession>A0ACC2HJH7</accession>
<protein>
    <submittedName>
        <fullName evidence="1">Uncharacterized protein</fullName>
    </submittedName>
</protein>
<dbReference type="Proteomes" id="UP001157502">
    <property type="component" value="Chromosome 1"/>
</dbReference>
<organism evidence="1 2">
    <name type="scientific">Dallia pectoralis</name>
    <name type="common">Alaska blackfish</name>
    <dbReference type="NCBI Taxonomy" id="75939"/>
    <lineage>
        <taxon>Eukaryota</taxon>
        <taxon>Metazoa</taxon>
        <taxon>Chordata</taxon>
        <taxon>Craniata</taxon>
        <taxon>Vertebrata</taxon>
        <taxon>Euteleostomi</taxon>
        <taxon>Actinopterygii</taxon>
        <taxon>Neopterygii</taxon>
        <taxon>Teleostei</taxon>
        <taxon>Protacanthopterygii</taxon>
        <taxon>Esociformes</taxon>
        <taxon>Umbridae</taxon>
        <taxon>Dallia</taxon>
    </lineage>
</organism>
<gene>
    <name evidence="1" type="ORF">DPEC_G00002550</name>
</gene>
<dbReference type="EMBL" id="CM055728">
    <property type="protein sequence ID" value="KAJ8015997.1"/>
    <property type="molecule type" value="Genomic_DNA"/>
</dbReference>
<keyword evidence="2" id="KW-1185">Reference proteome</keyword>
<evidence type="ECO:0000313" key="2">
    <source>
        <dbReference type="Proteomes" id="UP001157502"/>
    </source>
</evidence>
<name>A0ACC2HJH7_DALPE</name>
<comment type="caution">
    <text evidence="1">The sequence shown here is derived from an EMBL/GenBank/DDBJ whole genome shotgun (WGS) entry which is preliminary data.</text>
</comment>
<sequence length="570" mass="62405">MTSQWLISYIKCEAPRMFFINVKMGALCSCIKINKIQPLDESLVSASVLENEKKKETNHLQHELIFLASSLVPPITSLTPLSLLSGPSPFPSHSGSPTKSSSNLSSSSSLHLSAEVLPAEEVSAEEVPAEVVPAEVVPAEVMPAEVVPAEVVPAEVVPAEVVPAEEVPAEVVPAEVVPVVPAVEVPAVVVPAKEVISVSLERPCTGDDRDNTELLGFPNIGNTCFMNCALQCLLGLPAFCRDIQRQQDMWSSCPASELLRCFAELHETRLSEGSVKADILKRLKVGLSSVYREYRKDAELDPHLFILDLLCQMEEEGQRLKGSQVPYICPVKQFEFRLKIALTCTSCGAVVDAQHTCNFLPLNLSSHLTHSLENLLMPTLLECHCRKCSGTILTKSKHIMTLPRVLMIQLKRVLVIDGETKKLHDSISIPEELTLQGFLGDTVQPGARVTSLGKNDEGSSPVNSASNTSDEQEKPSDGEERQQTATVRHQTDSVYRLSCVLSHLGQHHYSGHGIADVRDSKGNGWLCLDDQRVRRTDVASVLKKRAHTAYVLFYECSGDSEGDQPPRKQN</sequence>
<proteinExistence type="predicted"/>